<dbReference type="InterPro" id="IPR011050">
    <property type="entry name" value="Pectin_lyase_fold/virulence"/>
</dbReference>
<dbReference type="PANTHER" id="PTHR11319">
    <property type="entry name" value="G PROTEIN-COUPLED RECEPTOR-RELATED"/>
    <property type="match status" value="1"/>
</dbReference>
<dbReference type="SUPFAM" id="SSF51126">
    <property type="entry name" value="Pectin lyase-like"/>
    <property type="match status" value="2"/>
</dbReference>
<feature type="signal peptide" evidence="2">
    <location>
        <begin position="1"/>
        <end position="15"/>
    </location>
</feature>
<evidence type="ECO:0008006" key="5">
    <source>
        <dbReference type="Google" id="ProtNLM"/>
    </source>
</evidence>
<keyword evidence="1" id="KW-1133">Transmembrane helix</keyword>
<feature type="chain" id="PRO_5045045428" description="Right handed beta helix domain-containing protein" evidence="2">
    <location>
        <begin position="16"/>
        <end position="819"/>
    </location>
</feature>
<reference evidence="3 4" key="1">
    <citation type="submission" date="2024-04" db="EMBL/GenBank/DDBJ databases">
        <title>Tritrichomonas musculus Genome.</title>
        <authorList>
            <person name="Alves-Ferreira E."/>
            <person name="Grigg M."/>
            <person name="Lorenzi H."/>
            <person name="Galac M."/>
        </authorList>
    </citation>
    <scope>NUCLEOTIDE SEQUENCE [LARGE SCALE GENOMIC DNA]</scope>
    <source>
        <strain evidence="3 4">EAF2021</strain>
    </source>
</reference>
<evidence type="ECO:0000256" key="2">
    <source>
        <dbReference type="SAM" id="SignalP"/>
    </source>
</evidence>
<evidence type="ECO:0000256" key="1">
    <source>
        <dbReference type="SAM" id="Phobius"/>
    </source>
</evidence>
<keyword evidence="1" id="KW-0812">Transmembrane</keyword>
<name>A0ABR2J3V6_9EUKA</name>
<dbReference type="EMBL" id="JAPFFF010000013">
    <property type="protein sequence ID" value="KAK8872017.1"/>
    <property type="molecule type" value="Genomic_DNA"/>
</dbReference>
<comment type="caution">
    <text evidence="3">The sequence shown here is derived from an EMBL/GenBank/DDBJ whole genome shotgun (WGS) entry which is preliminary data.</text>
</comment>
<evidence type="ECO:0000313" key="4">
    <source>
        <dbReference type="Proteomes" id="UP001470230"/>
    </source>
</evidence>
<sequence>MAFALLIGFIFSTNSFDLLVNESNCVYDHVYSDTFTSNSVICLIRCTFKSIKTKSKGGAIIISLRNNFGMQNLIDNCIFSQCYSMEGGAIYIDMDKRADTKIINSIFTENYAVYTSGGIFINSKYRLNGNLQVQNCIIKSNTGHKKGGFICLYNLNSTFDNCTFSDNKLYSNTDNSKGGSVYCEKSQSFFLNCSFTNNLADSSDNSYGGSIYLIQIQLNGSFIECTFKNNTSATDRYYSIGGAISNEIGAFETYIDSFEMNESIIKCYFYNNTCISKYSKSFGGSISSIIHLDYSIVKINTTISDVTFVNNSVISFKYSFGGAFFYGYKQVDYKINTQKITAINIFKNVKFNNNKAISNLSSNGGAVSNCPYLKLKFLKYPETHFINSSFINNTAYSSSIEVNLLSLGGAIHLNMSNGFIKNCTFNKNVAETYLSSFLIKGKEPQTLGGSVYINHTYHSLFNISDCLFLNNCGIGKSLKYFSTGKGGALFCSDIDISIYKCNFINNTQIHYGCKFDIQCSIEGGAFYSKYEYPEFVDCVFENNTVILKESEGSNHLLAKVKGGAIMTEIKLLSNCKFKKNSVMIPNQKEKEFGGAIYVNAGNITRCTFDNNVAYNGCDISLQQYLFKSLQLKLTINECIFNHDIEKNEKIYSLFHFSMINNNTLIYDFINNKVFTNMHTFVFDGEKRRVFVIMKSNFENNCISPYNKEKFKSDGIYFYDSKMNQISFEASFKSNCVIESKSNPNPIMTLTQPFKTTTLILNNITNNSFKRKINKIFNLLICILVFQVIITILIIGMVILVLLKKNNNLEDLTHLIEDPY</sequence>
<proteinExistence type="predicted"/>
<feature type="transmembrane region" description="Helical" evidence="1">
    <location>
        <begin position="775"/>
        <end position="802"/>
    </location>
</feature>
<keyword evidence="4" id="KW-1185">Reference proteome</keyword>
<dbReference type="PANTHER" id="PTHR11319:SF35">
    <property type="entry name" value="OUTER MEMBRANE PROTEIN PMPC-RELATED"/>
    <property type="match status" value="1"/>
</dbReference>
<gene>
    <name evidence="3" type="ORF">M9Y10_007772</name>
</gene>
<keyword evidence="1" id="KW-0472">Membrane</keyword>
<evidence type="ECO:0000313" key="3">
    <source>
        <dbReference type="EMBL" id="KAK8872017.1"/>
    </source>
</evidence>
<protein>
    <recommendedName>
        <fullName evidence="5">Right handed beta helix domain-containing protein</fullName>
    </recommendedName>
</protein>
<accession>A0ABR2J3V6</accession>
<keyword evidence="2" id="KW-0732">Signal</keyword>
<organism evidence="3 4">
    <name type="scientific">Tritrichomonas musculus</name>
    <dbReference type="NCBI Taxonomy" id="1915356"/>
    <lineage>
        <taxon>Eukaryota</taxon>
        <taxon>Metamonada</taxon>
        <taxon>Parabasalia</taxon>
        <taxon>Tritrichomonadida</taxon>
        <taxon>Tritrichomonadidae</taxon>
        <taxon>Tritrichomonas</taxon>
    </lineage>
</organism>
<dbReference type="Proteomes" id="UP001470230">
    <property type="component" value="Unassembled WGS sequence"/>
</dbReference>